<evidence type="ECO:0000313" key="2">
    <source>
        <dbReference type="Proteomes" id="UP000019733"/>
    </source>
</evidence>
<accession>A0A060BNC6</accession>
<evidence type="ECO:0000313" key="1">
    <source>
        <dbReference type="EMBL" id="AIA80054.1"/>
    </source>
</evidence>
<dbReference type="EMBL" id="KF582788">
    <property type="protein sequence ID" value="AIA80054.1"/>
    <property type="molecule type" value="Genomic_DNA"/>
</dbReference>
<evidence type="ECO:0008006" key="3">
    <source>
        <dbReference type="Google" id="ProtNLM"/>
    </source>
</evidence>
<name>A0A060BNC6_9CAUD</name>
<dbReference type="RefSeq" id="YP_009037410.1">
    <property type="nucleotide sequence ID" value="NC_024124.2"/>
</dbReference>
<gene>
    <name evidence="1" type="ORF">JS09_087</name>
</gene>
<reference evidence="1" key="1">
    <citation type="submission" date="2015-07" db="EMBL/GenBank/DDBJ databases">
        <title>Isolation and characterization of a novel lytic T4-like coliphage vB_EcoM_JS09 infecting APEC.</title>
        <authorList>
            <person name="Zhou Y."/>
            <person name="Bao H.D."/>
            <person name="Zhang H."/>
            <person name="Wang R."/>
        </authorList>
    </citation>
    <scope>NUCLEOTIDE SEQUENCE</scope>
</reference>
<dbReference type="InterPro" id="IPR055627">
    <property type="entry name" value="DUF7203"/>
</dbReference>
<dbReference type="Proteomes" id="UP000019733">
    <property type="component" value="Segment"/>
</dbReference>
<dbReference type="Pfam" id="PF23833">
    <property type="entry name" value="DUF7203"/>
    <property type="match status" value="1"/>
</dbReference>
<proteinExistence type="predicted"/>
<sequence length="95" mass="11118">MDFMQKIKAAVELYAHRMVSSTMQYSEEVRQDSSLKGKTKALITLDCLQKNAIEMLQYDKGVYKKEQEEKLKSEKLQKIPKSVWFSGKNTEKSFF</sequence>
<keyword evidence="2" id="KW-1185">Reference proteome</keyword>
<dbReference type="KEGG" id="vg:19524812"/>
<dbReference type="GeneID" id="19524812"/>
<protein>
    <recommendedName>
        <fullName evidence="3">Thioredoxin</fullName>
    </recommendedName>
</protein>
<dbReference type="OrthoDB" id="24284at10239"/>
<organism evidence="1 2">
    <name type="scientific">Escherichia phage vB_EcoM_JS09</name>
    <dbReference type="NCBI Taxonomy" id="1430444"/>
    <lineage>
        <taxon>Viruses</taxon>
        <taxon>Duplodnaviria</taxon>
        <taxon>Heunggongvirae</taxon>
        <taxon>Uroviricota</taxon>
        <taxon>Caudoviricetes</taxon>
        <taxon>Pantevenvirales</taxon>
        <taxon>Straboviridae</taxon>
        <taxon>Tevenvirinae</taxon>
        <taxon>Mosigvirus</taxon>
        <taxon>Mosigvirus JS09</taxon>
    </lineage>
</organism>